<dbReference type="Proteomes" id="UP000192917">
    <property type="component" value="Unassembled WGS sequence"/>
</dbReference>
<protein>
    <recommendedName>
        <fullName evidence="2 8">Pseudoazurin</fullName>
    </recommendedName>
</protein>
<keyword evidence="5" id="KW-0574">Periplasm</keyword>
<accession>A0A1Y6CCU4</accession>
<proteinExistence type="predicted"/>
<dbReference type="PRINTS" id="PR00156">
    <property type="entry name" value="COPPERBLUE"/>
</dbReference>
<dbReference type="AlphaFoldDB" id="A0A1Y6CCU4"/>
<evidence type="ECO:0000256" key="1">
    <source>
        <dbReference type="ARBA" id="ARBA00004418"/>
    </source>
</evidence>
<sequence>MFPKFTLSAAALLIGLMAGLGAASAADHEVKMLNRGSAGMFVFEPSYLEIAPGDSVTFVPVDKGHNAETLPGIAPDGTEPFKGKFGKEVTVTFEQPGVYGYKCAPHYALGMVGLVVVGDPSANLAAAEQAKVAGKAKAVMAGLLARAEKKVAAAR</sequence>
<comment type="cofactor">
    <cofactor evidence="9">
        <name>Cu cation</name>
        <dbReference type="ChEBI" id="CHEBI:23378"/>
    </cofactor>
    <text evidence="9">Binds 1 copper ion per subunit.</text>
</comment>
<feature type="binding site" evidence="9">
    <location>
        <position position="103"/>
    </location>
    <ligand>
        <name>Cu cation</name>
        <dbReference type="ChEBI" id="CHEBI:23378"/>
    </ligand>
</feature>
<dbReference type="PROSITE" id="PS00196">
    <property type="entry name" value="COPPER_BLUE"/>
    <property type="match status" value="1"/>
</dbReference>
<dbReference type="STRING" id="560819.SAMN05428998_1215"/>
<dbReference type="Gene3D" id="2.60.40.420">
    <property type="entry name" value="Cupredoxins - blue copper proteins"/>
    <property type="match status" value="1"/>
</dbReference>
<dbReference type="CDD" id="cd04218">
    <property type="entry name" value="Pseudoazurin"/>
    <property type="match status" value="1"/>
</dbReference>
<dbReference type="GO" id="GO:0042597">
    <property type="term" value="C:periplasmic space"/>
    <property type="evidence" value="ECO:0007669"/>
    <property type="project" value="UniProtKB-SubCell"/>
</dbReference>
<dbReference type="InterPro" id="IPR028871">
    <property type="entry name" value="BlueCu_1_BS"/>
</dbReference>
<reference evidence="12 13" key="1">
    <citation type="submission" date="2017-04" db="EMBL/GenBank/DDBJ databases">
        <authorList>
            <person name="Afonso C.L."/>
            <person name="Miller P.J."/>
            <person name="Scott M.A."/>
            <person name="Spackman E."/>
            <person name="Goraichik I."/>
            <person name="Dimitrov K.M."/>
            <person name="Suarez D.L."/>
            <person name="Swayne D.E."/>
        </authorList>
    </citation>
    <scope>NUCLEOTIDE SEQUENCE [LARGE SCALE GENOMIC DNA]</scope>
    <source>
        <strain evidence="12 13">USBA 355</strain>
    </source>
</reference>
<feature type="domain" description="Blue (type 1) copper" evidence="11">
    <location>
        <begin position="31"/>
        <end position="117"/>
    </location>
</feature>
<dbReference type="InterPro" id="IPR000923">
    <property type="entry name" value="BlueCu_1"/>
</dbReference>
<evidence type="ECO:0000256" key="2">
    <source>
        <dbReference type="ARBA" id="ARBA00016984"/>
    </source>
</evidence>
<evidence type="ECO:0000256" key="7">
    <source>
        <dbReference type="ARBA" id="ARBA00023008"/>
    </source>
</evidence>
<evidence type="ECO:0000256" key="10">
    <source>
        <dbReference type="SAM" id="SignalP"/>
    </source>
</evidence>
<comment type="subcellular location">
    <subcellularLocation>
        <location evidence="1">Periplasm</location>
    </subcellularLocation>
</comment>
<keyword evidence="4 9" id="KW-0479">Metal-binding</keyword>
<dbReference type="InterPro" id="IPR001235">
    <property type="entry name" value="Copper_blue_Plastocyanin"/>
</dbReference>
<evidence type="ECO:0000313" key="12">
    <source>
        <dbReference type="EMBL" id="SMF56489.1"/>
    </source>
</evidence>
<dbReference type="GO" id="GO:0005507">
    <property type="term" value="F:copper ion binding"/>
    <property type="evidence" value="ECO:0007669"/>
    <property type="project" value="UniProtKB-UniRule"/>
</dbReference>
<dbReference type="Pfam" id="PF00127">
    <property type="entry name" value="Copper-bind"/>
    <property type="match status" value="1"/>
</dbReference>
<keyword evidence="10" id="KW-0732">Signal</keyword>
<name>A0A1Y6CCU4_9PROT</name>
<evidence type="ECO:0000259" key="11">
    <source>
        <dbReference type="Pfam" id="PF00127"/>
    </source>
</evidence>
<feature type="signal peptide" evidence="10">
    <location>
        <begin position="1"/>
        <end position="25"/>
    </location>
</feature>
<dbReference type="NCBIfam" id="TIGR02375">
    <property type="entry name" value="pseudoazurin"/>
    <property type="match status" value="1"/>
</dbReference>
<evidence type="ECO:0000256" key="8">
    <source>
        <dbReference type="NCBIfam" id="TIGR02375"/>
    </source>
</evidence>
<dbReference type="GO" id="GO:0009055">
    <property type="term" value="F:electron transfer activity"/>
    <property type="evidence" value="ECO:0007669"/>
    <property type="project" value="InterPro"/>
</dbReference>
<evidence type="ECO:0000313" key="13">
    <source>
        <dbReference type="Proteomes" id="UP000192917"/>
    </source>
</evidence>
<dbReference type="InterPro" id="IPR012745">
    <property type="entry name" value="Pseudoazurin"/>
</dbReference>
<dbReference type="EMBL" id="FWZX01000021">
    <property type="protein sequence ID" value="SMF56489.1"/>
    <property type="molecule type" value="Genomic_DNA"/>
</dbReference>
<evidence type="ECO:0000256" key="4">
    <source>
        <dbReference type="ARBA" id="ARBA00022723"/>
    </source>
</evidence>
<keyword evidence="13" id="KW-1185">Reference proteome</keyword>
<dbReference type="SUPFAM" id="SSF49503">
    <property type="entry name" value="Cupredoxins"/>
    <property type="match status" value="1"/>
</dbReference>
<evidence type="ECO:0000256" key="6">
    <source>
        <dbReference type="ARBA" id="ARBA00022982"/>
    </source>
</evidence>
<feature type="binding site" evidence="9">
    <location>
        <position position="65"/>
    </location>
    <ligand>
        <name>Cu cation</name>
        <dbReference type="ChEBI" id="CHEBI:23378"/>
    </ligand>
</feature>
<keyword evidence="7 9" id="KW-0186">Copper</keyword>
<dbReference type="InterPro" id="IPR002386">
    <property type="entry name" value="Amicyanin/Pseudoazurin"/>
</dbReference>
<feature type="binding site" evidence="9">
    <location>
        <position position="111"/>
    </location>
    <ligand>
        <name>Cu cation</name>
        <dbReference type="ChEBI" id="CHEBI:23378"/>
    </ligand>
</feature>
<gene>
    <name evidence="12" type="ORF">SAMN05428998_1215</name>
</gene>
<feature type="binding site" evidence="9">
    <location>
        <position position="106"/>
    </location>
    <ligand>
        <name>Cu cation</name>
        <dbReference type="ChEBI" id="CHEBI:23378"/>
    </ligand>
</feature>
<evidence type="ECO:0000256" key="5">
    <source>
        <dbReference type="ARBA" id="ARBA00022764"/>
    </source>
</evidence>
<keyword evidence="6" id="KW-0249">Electron transport</keyword>
<evidence type="ECO:0000256" key="9">
    <source>
        <dbReference type="PIRSR" id="PIRSR602386-1"/>
    </source>
</evidence>
<evidence type="ECO:0000256" key="3">
    <source>
        <dbReference type="ARBA" id="ARBA00022448"/>
    </source>
</evidence>
<dbReference type="PRINTS" id="PR00155">
    <property type="entry name" value="AMICYANIN"/>
</dbReference>
<keyword evidence="3" id="KW-0813">Transport</keyword>
<dbReference type="InterPro" id="IPR008972">
    <property type="entry name" value="Cupredoxin"/>
</dbReference>
<dbReference type="RefSeq" id="WP_085124745.1">
    <property type="nucleotide sequence ID" value="NZ_FWZX01000021.1"/>
</dbReference>
<feature type="chain" id="PRO_5012328379" description="Pseudoazurin" evidence="10">
    <location>
        <begin position="26"/>
        <end position="155"/>
    </location>
</feature>
<organism evidence="12 13">
    <name type="scientific">Tistlia consotensis USBA 355</name>
    <dbReference type="NCBI Taxonomy" id="560819"/>
    <lineage>
        <taxon>Bacteria</taxon>
        <taxon>Pseudomonadati</taxon>
        <taxon>Pseudomonadota</taxon>
        <taxon>Alphaproteobacteria</taxon>
        <taxon>Rhodospirillales</taxon>
        <taxon>Rhodovibrionaceae</taxon>
        <taxon>Tistlia</taxon>
    </lineage>
</organism>